<reference evidence="2" key="1">
    <citation type="submission" date="2020-03" db="EMBL/GenBank/DDBJ databases">
        <authorList>
            <person name="Chebbi M.A."/>
            <person name="Drezen J.M."/>
        </authorList>
    </citation>
    <scope>NUCLEOTIDE SEQUENCE</scope>
    <source>
        <tissue evidence="2">Whole body</tissue>
    </source>
</reference>
<sequence length="193" mass="22084">MELLVPAISDIIFQYPWTIKNYKKIIEKNTSIDSPAFDLNVNGIHSSWNLSIRFWKGPEAKIRFQFGIYNAEVNQWEYFNIGRTIIELKSTADIVSLGYRELSVVERHLKNGAIKLVVKIQMTEYDSDKQEPARLTRHLRDADTKFICSKGQDEIPGHANVRASHSDVPASIDKSARQAGDQKTEVNNLITHR</sequence>
<comment type="caution">
    <text evidence="2">The sequence shown here is derived from an EMBL/GenBank/DDBJ whole genome shotgun (WGS) entry which is preliminary data.</text>
</comment>
<reference evidence="2" key="2">
    <citation type="submission" date="2021-04" db="EMBL/GenBank/DDBJ databases">
        <title>Genome-wide patterns of bracovirus chromosomal integration into multiple host tissues during parasitism.</title>
        <authorList>
            <person name="Chebbi M.A.C."/>
        </authorList>
    </citation>
    <scope>NUCLEOTIDE SEQUENCE</scope>
    <source>
        <tissue evidence="2">Whole body</tissue>
    </source>
</reference>
<dbReference type="OrthoDB" id="6359816at2759"/>
<accession>A0A8J5USZ6</accession>
<feature type="region of interest" description="Disordered" evidence="1">
    <location>
        <begin position="173"/>
        <end position="193"/>
    </location>
</feature>
<protein>
    <submittedName>
        <fullName evidence="2">Uncharacterized protein</fullName>
    </submittedName>
</protein>
<proteinExistence type="predicted"/>
<dbReference type="Proteomes" id="UP000729913">
    <property type="component" value="Unassembled WGS sequence"/>
</dbReference>
<keyword evidence="3" id="KW-1185">Reference proteome</keyword>
<dbReference type="AlphaFoldDB" id="A0A8J5USZ6"/>
<organism evidence="2 3">
    <name type="scientific">Cotesia typhae</name>
    <dbReference type="NCBI Taxonomy" id="2053667"/>
    <lineage>
        <taxon>Eukaryota</taxon>
        <taxon>Metazoa</taxon>
        <taxon>Ecdysozoa</taxon>
        <taxon>Arthropoda</taxon>
        <taxon>Hexapoda</taxon>
        <taxon>Insecta</taxon>
        <taxon>Pterygota</taxon>
        <taxon>Neoptera</taxon>
        <taxon>Endopterygota</taxon>
        <taxon>Hymenoptera</taxon>
        <taxon>Apocrita</taxon>
        <taxon>Ichneumonoidea</taxon>
        <taxon>Braconidae</taxon>
        <taxon>Microgastrinae</taxon>
        <taxon>Cotesia</taxon>
    </lineage>
</organism>
<evidence type="ECO:0000256" key="1">
    <source>
        <dbReference type="SAM" id="MobiDB-lite"/>
    </source>
</evidence>
<evidence type="ECO:0000313" key="2">
    <source>
        <dbReference type="EMBL" id="KAG8034575.1"/>
    </source>
</evidence>
<name>A0A8J5USZ6_9HYME</name>
<feature type="compositionally biased region" description="Basic and acidic residues" evidence="1">
    <location>
        <begin position="174"/>
        <end position="184"/>
    </location>
</feature>
<dbReference type="EMBL" id="JAAOIC020000067">
    <property type="protein sequence ID" value="KAG8034575.1"/>
    <property type="molecule type" value="Genomic_DNA"/>
</dbReference>
<gene>
    <name evidence="2" type="ORF">G9C98_007651</name>
</gene>
<evidence type="ECO:0000313" key="3">
    <source>
        <dbReference type="Proteomes" id="UP000729913"/>
    </source>
</evidence>